<accession>A0ABS9TYS6</accession>
<reference evidence="2 3" key="1">
    <citation type="submission" date="2022-03" db="EMBL/GenBank/DDBJ databases">
        <title>Sinomonas sp. isolated from a soil.</title>
        <authorList>
            <person name="Han J."/>
            <person name="Kim D.-U."/>
        </authorList>
    </citation>
    <scope>NUCLEOTIDE SEQUENCE [LARGE SCALE GENOMIC DNA]</scope>
    <source>
        <strain evidence="2 3">5-5</strain>
    </source>
</reference>
<keyword evidence="3" id="KW-1185">Reference proteome</keyword>
<gene>
    <name evidence="2" type="ORF">L0M17_06260</name>
</gene>
<dbReference type="RefSeq" id="WP_241052970.1">
    <property type="nucleotide sequence ID" value="NZ_JAKZBV010000001.1"/>
</dbReference>
<sequence>MGQPGHLLVGELDRPAGLLGREVALRLALHGELGLQCAFEGPGDQPVLRLDRVVLPSGAVGLETGPFGCEAEDPQRCGVGGFRLVQGRRGGLERSRGKDRWVSSSDLAPSVGANCGPA</sequence>
<comment type="caution">
    <text evidence="2">The sequence shown here is derived from an EMBL/GenBank/DDBJ whole genome shotgun (WGS) entry which is preliminary data.</text>
</comment>
<feature type="region of interest" description="Disordered" evidence="1">
    <location>
        <begin position="90"/>
        <end position="118"/>
    </location>
</feature>
<dbReference type="Proteomes" id="UP001202922">
    <property type="component" value="Unassembled WGS sequence"/>
</dbReference>
<dbReference type="EMBL" id="JAKZBV010000001">
    <property type="protein sequence ID" value="MCH6469596.1"/>
    <property type="molecule type" value="Genomic_DNA"/>
</dbReference>
<organism evidence="2 3">
    <name type="scientific">Sinomonas terrae</name>
    <dbReference type="NCBI Taxonomy" id="2908838"/>
    <lineage>
        <taxon>Bacteria</taxon>
        <taxon>Bacillati</taxon>
        <taxon>Actinomycetota</taxon>
        <taxon>Actinomycetes</taxon>
        <taxon>Micrococcales</taxon>
        <taxon>Micrococcaceae</taxon>
        <taxon>Sinomonas</taxon>
    </lineage>
</organism>
<evidence type="ECO:0000313" key="2">
    <source>
        <dbReference type="EMBL" id="MCH6469596.1"/>
    </source>
</evidence>
<evidence type="ECO:0000313" key="3">
    <source>
        <dbReference type="Proteomes" id="UP001202922"/>
    </source>
</evidence>
<evidence type="ECO:0000256" key="1">
    <source>
        <dbReference type="SAM" id="MobiDB-lite"/>
    </source>
</evidence>
<proteinExistence type="predicted"/>
<protein>
    <submittedName>
        <fullName evidence="2">Uncharacterized protein</fullName>
    </submittedName>
</protein>
<feature type="compositionally biased region" description="Basic and acidic residues" evidence="1">
    <location>
        <begin position="90"/>
        <end position="101"/>
    </location>
</feature>
<name>A0ABS9TYS6_9MICC</name>